<dbReference type="HOGENOM" id="CLU_028202_2_0_1"/>
<keyword evidence="3" id="KW-1185">Reference proteome</keyword>
<dbReference type="EMBL" id="GL573235">
    <property type="protein sequence ID" value="ELR09338.1"/>
    <property type="molecule type" value="Genomic_DNA"/>
</dbReference>
<gene>
    <name evidence="2" type="ORF">GMDG_03904</name>
</gene>
<dbReference type="InParanoid" id="L8G9L0"/>
<protein>
    <submittedName>
        <fullName evidence="2">Uncharacterized protein</fullName>
    </submittedName>
</protein>
<dbReference type="AlphaFoldDB" id="L8G9L0"/>
<evidence type="ECO:0000313" key="2">
    <source>
        <dbReference type="EMBL" id="ELR09338.1"/>
    </source>
</evidence>
<dbReference type="InterPro" id="IPR037470">
    <property type="entry name" value="IVY1"/>
</dbReference>
<dbReference type="GO" id="GO:0000329">
    <property type="term" value="C:fungal-type vacuole membrane"/>
    <property type="evidence" value="ECO:0007669"/>
    <property type="project" value="InterPro"/>
</dbReference>
<evidence type="ECO:0000256" key="1">
    <source>
        <dbReference type="SAM" id="MobiDB-lite"/>
    </source>
</evidence>
<evidence type="ECO:0000313" key="3">
    <source>
        <dbReference type="Proteomes" id="UP000011064"/>
    </source>
</evidence>
<dbReference type="PANTHER" id="PTHR38407">
    <property type="entry name" value="PROTEIN IVY1"/>
    <property type="match status" value="1"/>
</dbReference>
<feature type="region of interest" description="Disordered" evidence="1">
    <location>
        <begin position="226"/>
        <end position="309"/>
    </location>
</feature>
<dbReference type="GO" id="GO:0042144">
    <property type="term" value="P:vacuole fusion, non-autophagic"/>
    <property type="evidence" value="ECO:0007669"/>
    <property type="project" value="InterPro"/>
</dbReference>
<dbReference type="STRING" id="658429.L8G9L0"/>
<organism evidence="2 3">
    <name type="scientific">Pseudogymnoascus destructans (strain ATCC MYA-4855 / 20631-21)</name>
    <name type="common">Bat white-nose syndrome fungus</name>
    <name type="synonym">Geomyces destructans</name>
    <dbReference type="NCBI Taxonomy" id="658429"/>
    <lineage>
        <taxon>Eukaryota</taxon>
        <taxon>Fungi</taxon>
        <taxon>Dikarya</taxon>
        <taxon>Ascomycota</taxon>
        <taxon>Pezizomycotina</taxon>
        <taxon>Leotiomycetes</taxon>
        <taxon>Thelebolales</taxon>
        <taxon>Thelebolaceae</taxon>
        <taxon>Pseudogymnoascus</taxon>
    </lineage>
</organism>
<feature type="compositionally biased region" description="Basic and acidic residues" evidence="1">
    <location>
        <begin position="289"/>
        <end position="298"/>
    </location>
</feature>
<dbReference type="InterPro" id="IPR027267">
    <property type="entry name" value="AH/BAR_dom_sf"/>
</dbReference>
<dbReference type="Proteomes" id="UP000011064">
    <property type="component" value="Unassembled WGS sequence"/>
</dbReference>
<reference evidence="3" key="1">
    <citation type="submission" date="2010-09" db="EMBL/GenBank/DDBJ databases">
        <title>The genome sequence of Geomyces destructans 20631-21.</title>
        <authorList>
            <consortium name="The Broad Institute Genome Sequencing Platform"/>
            <person name="Cuomo C.A."/>
            <person name="Blehert D.S."/>
            <person name="Lorch J.M."/>
            <person name="Young S.K."/>
            <person name="Zeng Q."/>
            <person name="Gargeya S."/>
            <person name="Fitzgerald M."/>
            <person name="Haas B."/>
            <person name="Abouelleil A."/>
            <person name="Alvarado L."/>
            <person name="Arachchi H.M."/>
            <person name="Berlin A."/>
            <person name="Brown A."/>
            <person name="Chapman S.B."/>
            <person name="Chen Z."/>
            <person name="Dunbar C."/>
            <person name="Freedman E."/>
            <person name="Gearin G."/>
            <person name="Gellesch M."/>
            <person name="Goldberg J."/>
            <person name="Griggs A."/>
            <person name="Gujja S."/>
            <person name="Heiman D."/>
            <person name="Howarth C."/>
            <person name="Larson L."/>
            <person name="Lui A."/>
            <person name="MacDonald P.J.P."/>
            <person name="Montmayeur A."/>
            <person name="Murphy C."/>
            <person name="Neiman D."/>
            <person name="Pearson M."/>
            <person name="Priest M."/>
            <person name="Roberts A."/>
            <person name="Saif S."/>
            <person name="Shea T."/>
            <person name="Shenoy N."/>
            <person name="Sisk P."/>
            <person name="Stolte C."/>
            <person name="Sykes S."/>
            <person name="Wortman J."/>
            <person name="Nusbaum C."/>
            <person name="Birren B."/>
        </authorList>
    </citation>
    <scope>NUCLEOTIDE SEQUENCE [LARGE SCALE GENOMIC DNA]</scope>
    <source>
        <strain evidence="3">ATCC MYA-4855 / 20631-21</strain>
    </source>
</reference>
<dbReference type="PANTHER" id="PTHR38407:SF1">
    <property type="entry name" value="PROTEIN IVY1"/>
    <property type="match status" value="1"/>
</dbReference>
<name>L8G9L0_PSED2</name>
<dbReference type="OrthoDB" id="5594612at2759"/>
<proteinExistence type="predicted"/>
<dbReference type="VEuPathDB" id="FungiDB:GMDG_03904"/>
<dbReference type="Gene3D" id="1.20.1270.60">
    <property type="entry name" value="Arfaptin homology (AH) domain/BAR domain"/>
    <property type="match status" value="1"/>
</dbReference>
<sequence length="309" mass="34448">MAASGIHQLVANHQQILSETVYRSFEVPLLHELDGWRRSMEEEELAYQREVKERSREIRRMEKEGLKLHKQRKRDVARFRGHLVDLTTRLDELTAVHAGHSRALLRDSQEASVKIVEASSSLVRAEVDIYESLARKGWSGGGLDELLDKGVDLFANDLDGNHGNGTKLFSILPQKSILAEANADRPHHRRGDSMLVEGEQYQSLAGAVTGDRDEAASIFSQRTTTEGHFNKSRGVRPFSPPPPVRRLGAQEEGARMPLMEEEGVPEGGENPIVAGEGEAEGEEDVTVTIREERGRERSWSVTDDGVLSE</sequence>
<dbReference type="GO" id="GO:0005543">
    <property type="term" value="F:phospholipid binding"/>
    <property type="evidence" value="ECO:0007669"/>
    <property type="project" value="InterPro"/>
</dbReference>
<accession>L8G9L0</accession>